<dbReference type="FunFam" id="1.10.3730.20:FF:000001">
    <property type="entry name" value="Quaternary ammonium compound resistance transporter SugE"/>
    <property type="match status" value="1"/>
</dbReference>
<comment type="subcellular location">
    <subcellularLocation>
        <location evidence="1 7">Cell membrane</location>
        <topology evidence="1 7">Multi-pass membrane protein</topology>
    </subcellularLocation>
</comment>
<evidence type="ECO:0000256" key="1">
    <source>
        <dbReference type="ARBA" id="ARBA00004651"/>
    </source>
</evidence>
<name>A0A1A5YDF3_9BACL</name>
<evidence type="ECO:0000256" key="5">
    <source>
        <dbReference type="ARBA" id="ARBA00022989"/>
    </source>
</evidence>
<dbReference type="EMBL" id="LYPA01000073">
    <property type="protein sequence ID" value="OBR63425.1"/>
    <property type="molecule type" value="Genomic_DNA"/>
</dbReference>
<sequence>MPRKGRSKVKAYLFLAAAIAGELAGTSLLKASDGFTRLYASIGTAACFGFAFYMLSLALQHIPLGIAYAIWSGVGTAATALIGIWIWKETASLATVGGIILIIAGVILLNLQGRGHGV</sequence>
<keyword evidence="5 8" id="KW-1133">Transmembrane helix</keyword>
<evidence type="ECO:0000256" key="2">
    <source>
        <dbReference type="ARBA" id="ARBA00022448"/>
    </source>
</evidence>
<dbReference type="InterPro" id="IPR037185">
    <property type="entry name" value="EmrE-like"/>
</dbReference>
<gene>
    <name evidence="9" type="ORF">A7K91_22940</name>
</gene>
<keyword evidence="3" id="KW-1003">Cell membrane</keyword>
<feature type="transmembrane region" description="Helical" evidence="8">
    <location>
        <begin position="66"/>
        <end position="87"/>
    </location>
</feature>
<dbReference type="PANTHER" id="PTHR30561:SF1">
    <property type="entry name" value="MULTIDRUG TRANSPORTER EMRE"/>
    <property type="match status" value="1"/>
</dbReference>
<evidence type="ECO:0000313" key="9">
    <source>
        <dbReference type="EMBL" id="OBR63425.1"/>
    </source>
</evidence>
<protein>
    <submittedName>
        <fullName evidence="9">Quaternary ammonium transporter</fullName>
    </submittedName>
</protein>
<dbReference type="Gene3D" id="1.10.3730.20">
    <property type="match status" value="1"/>
</dbReference>
<dbReference type="GO" id="GO:0022857">
    <property type="term" value="F:transmembrane transporter activity"/>
    <property type="evidence" value="ECO:0007669"/>
    <property type="project" value="InterPro"/>
</dbReference>
<keyword evidence="4 7" id="KW-0812">Transmembrane</keyword>
<dbReference type="PANTHER" id="PTHR30561">
    <property type="entry name" value="SMR FAMILY PROTON-DEPENDENT DRUG EFFLUX TRANSPORTER SUGE"/>
    <property type="match status" value="1"/>
</dbReference>
<reference evidence="9 10" key="1">
    <citation type="submission" date="2016-05" db="EMBL/GenBank/DDBJ databases">
        <title>Paenibacillus oryzae. sp. nov., isolated from the rice root.</title>
        <authorList>
            <person name="Zhang J."/>
            <person name="Zhang X."/>
        </authorList>
    </citation>
    <scope>NUCLEOTIDE SEQUENCE [LARGE SCALE GENOMIC DNA]</scope>
    <source>
        <strain evidence="9 10">1DrF-4</strain>
    </source>
</reference>
<dbReference type="Pfam" id="PF00893">
    <property type="entry name" value="Multi_Drug_Res"/>
    <property type="match status" value="1"/>
</dbReference>
<evidence type="ECO:0000313" key="10">
    <source>
        <dbReference type="Proteomes" id="UP000092024"/>
    </source>
</evidence>
<keyword evidence="6 8" id="KW-0472">Membrane</keyword>
<evidence type="ECO:0000256" key="4">
    <source>
        <dbReference type="ARBA" id="ARBA00022692"/>
    </source>
</evidence>
<proteinExistence type="inferred from homology"/>
<dbReference type="InterPro" id="IPR000390">
    <property type="entry name" value="Small_drug/metabolite_transptr"/>
</dbReference>
<dbReference type="InterPro" id="IPR045324">
    <property type="entry name" value="Small_multidrug_res"/>
</dbReference>
<evidence type="ECO:0000256" key="8">
    <source>
        <dbReference type="SAM" id="Phobius"/>
    </source>
</evidence>
<feature type="transmembrane region" description="Helical" evidence="8">
    <location>
        <begin position="38"/>
        <end position="59"/>
    </location>
</feature>
<keyword evidence="2" id="KW-0813">Transport</keyword>
<comment type="similarity">
    <text evidence="7">Belongs to the drug/metabolite transporter (DMT) superfamily. Small multidrug resistance (SMR) (TC 2.A.7.1) family.</text>
</comment>
<keyword evidence="10" id="KW-1185">Reference proteome</keyword>
<feature type="transmembrane region" description="Helical" evidence="8">
    <location>
        <begin position="12"/>
        <end position="32"/>
    </location>
</feature>
<evidence type="ECO:0000256" key="6">
    <source>
        <dbReference type="ARBA" id="ARBA00023136"/>
    </source>
</evidence>
<dbReference type="GO" id="GO:0005886">
    <property type="term" value="C:plasma membrane"/>
    <property type="evidence" value="ECO:0007669"/>
    <property type="project" value="UniProtKB-SubCell"/>
</dbReference>
<evidence type="ECO:0000256" key="7">
    <source>
        <dbReference type="RuleBase" id="RU003942"/>
    </source>
</evidence>
<comment type="caution">
    <text evidence="9">The sequence shown here is derived from an EMBL/GenBank/DDBJ whole genome shotgun (WGS) entry which is preliminary data.</text>
</comment>
<dbReference type="Proteomes" id="UP000092024">
    <property type="component" value="Unassembled WGS sequence"/>
</dbReference>
<dbReference type="SUPFAM" id="SSF103481">
    <property type="entry name" value="Multidrug resistance efflux transporter EmrE"/>
    <property type="match status" value="1"/>
</dbReference>
<feature type="transmembrane region" description="Helical" evidence="8">
    <location>
        <begin position="93"/>
        <end position="111"/>
    </location>
</feature>
<dbReference type="STRING" id="1844972.A7K91_22940"/>
<accession>A0A1A5YDF3</accession>
<organism evidence="9 10">
    <name type="scientific">Paenibacillus oryzae</name>
    <dbReference type="NCBI Taxonomy" id="1844972"/>
    <lineage>
        <taxon>Bacteria</taxon>
        <taxon>Bacillati</taxon>
        <taxon>Bacillota</taxon>
        <taxon>Bacilli</taxon>
        <taxon>Bacillales</taxon>
        <taxon>Paenibacillaceae</taxon>
        <taxon>Paenibacillus</taxon>
    </lineage>
</organism>
<evidence type="ECO:0000256" key="3">
    <source>
        <dbReference type="ARBA" id="ARBA00022475"/>
    </source>
</evidence>
<dbReference type="AlphaFoldDB" id="A0A1A5YDF3"/>